<accession>A0A6A0BCY5</accession>
<protein>
    <submittedName>
        <fullName evidence="1">Uncharacterized protein</fullName>
    </submittedName>
</protein>
<evidence type="ECO:0000313" key="2">
    <source>
        <dbReference type="Proteomes" id="UP000480303"/>
    </source>
</evidence>
<comment type="caution">
    <text evidence="1">The sequence shown here is derived from an EMBL/GenBank/DDBJ whole genome shotgun (WGS) entry which is preliminary data.</text>
</comment>
<dbReference type="EMBL" id="BLLI01000073">
    <property type="protein sequence ID" value="GFH43280.1"/>
    <property type="molecule type" value="Genomic_DNA"/>
</dbReference>
<organism evidence="1 2">
    <name type="scientific">Pseudolactococcus hodotermopsidis</name>
    <dbReference type="NCBI Taxonomy" id="2709157"/>
    <lineage>
        <taxon>Bacteria</taxon>
        <taxon>Bacillati</taxon>
        <taxon>Bacillota</taxon>
        <taxon>Bacilli</taxon>
        <taxon>Lactobacillales</taxon>
        <taxon>Streptococcaceae</taxon>
        <taxon>Pseudolactococcus</taxon>
    </lineage>
</organism>
<reference evidence="1 2" key="1">
    <citation type="submission" date="2020-02" db="EMBL/GenBank/DDBJ databases">
        <title>Draft genome sequence of Lactococcus sp. Hs30E4-3.</title>
        <authorList>
            <person name="Noda S."/>
            <person name="Yuki M."/>
            <person name="Ohkuma M."/>
        </authorList>
    </citation>
    <scope>NUCLEOTIDE SEQUENCE [LARGE SCALE GENOMIC DNA]</scope>
    <source>
        <strain evidence="1 2">Hs30E4-3</strain>
    </source>
</reference>
<gene>
    <name evidence="1" type="ORF">Hs30E_18310</name>
</gene>
<dbReference type="RefSeq" id="WP_172209716.1">
    <property type="nucleotide sequence ID" value="NZ_BLLI01000073.1"/>
</dbReference>
<proteinExistence type="predicted"/>
<evidence type="ECO:0000313" key="1">
    <source>
        <dbReference type="EMBL" id="GFH43280.1"/>
    </source>
</evidence>
<sequence length="81" mass="9575">MINLVKKYFDDDLSNLENPILTEIPQFQNGLSIKQTGSDMEIFLYQKPFSEILVKVIYDENHDELYRDCLVYENDGWTILP</sequence>
<name>A0A6A0BCY5_9LACT</name>
<dbReference type="Proteomes" id="UP000480303">
    <property type="component" value="Unassembled WGS sequence"/>
</dbReference>
<keyword evidence="2" id="KW-1185">Reference proteome</keyword>
<dbReference type="AlphaFoldDB" id="A0A6A0BCY5"/>